<dbReference type="PANTHER" id="PTHR34352">
    <property type="entry name" value="PROTEIN YHFA"/>
    <property type="match status" value="1"/>
</dbReference>
<reference evidence="1 2" key="1">
    <citation type="submission" date="2020-07" db="EMBL/GenBank/DDBJ databases">
        <title>Genomic Encyclopedia of Type Strains, Phase IV (KMG-IV): sequencing the most valuable type-strain genomes for metagenomic binning, comparative biology and taxonomic classification.</title>
        <authorList>
            <person name="Goeker M."/>
        </authorList>
    </citation>
    <scope>NUCLEOTIDE SEQUENCE [LARGE SCALE GENOMIC DNA]</scope>
    <source>
        <strain evidence="1 2">DSM 15730</strain>
    </source>
</reference>
<protein>
    <submittedName>
        <fullName evidence="1">Putative OsmC-like protein</fullName>
    </submittedName>
</protein>
<dbReference type="PANTHER" id="PTHR34352:SF1">
    <property type="entry name" value="PROTEIN YHFA"/>
    <property type="match status" value="1"/>
</dbReference>
<gene>
    <name evidence="1" type="ORF">HNR31_003298</name>
</gene>
<dbReference type="InterPro" id="IPR015946">
    <property type="entry name" value="KH_dom-like_a/b"/>
</dbReference>
<dbReference type="Pfam" id="PF02566">
    <property type="entry name" value="OsmC"/>
    <property type="match status" value="1"/>
</dbReference>
<sequence>MEFTMKEVGFQTTLPYGELHVAGDEAYGFRPYQLLAASIAVCSGGVLRKVLEKKRLHVEDMTIRADVKRNEAKANRIEKVHLHFVIQGNGLREEQIAKSLEVARKNCPMVQSVEGSIEVTESFELVTDRKVECG</sequence>
<name>A0A7V9Z9K6_9BACL</name>
<proteinExistence type="predicted"/>
<dbReference type="AlphaFoldDB" id="A0A7V9Z9K6"/>
<organism evidence="1 2">
    <name type="scientific">Thermaerobacillus caldiproteolyticus</name>
    <dbReference type="NCBI Taxonomy" id="247480"/>
    <lineage>
        <taxon>Bacteria</taxon>
        <taxon>Bacillati</taxon>
        <taxon>Bacillota</taxon>
        <taxon>Bacilli</taxon>
        <taxon>Bacillales</taxon>
        <taxon>Anoxybacillaceae</taxon>
        <taxon>Thermaerobacillus</taxon>
    </lineage>
</organism>
<accession>A0A7V9Z9K6</accession>
<comment type="caution">
    <text evidence="1">The sequence shown here is derived from an EMBL/GenBank/DDBJ whole genome shotgun (WGS) entry which is preliminary data.</text>
</comment>
<evidence type="ECO:0000313" key="2">
    <source>
        <dbReference type="Proteomes" id="UP000523087"/>
    </source>
</evidence>
<dbReference type="InterPro" id="IPR003718">
    <property type="entry name" value="OsmC/Ohr_fam"/>
</dbReference>
<evidence type="ECO:0000313" key="1">
    <source>
        <dbReference type="EMBL" id="MBA2876480.1"/>
    </source>
</evidence>
<dbReference type="RefSeq" id="WP_181557173.1">
    <property type="nucleotide sequence ID" value="NZ_CP064060.1"/>
</dbReference>
<keyword evidence="2" id="KW-1185">Reference proteome</keyword>
<dbReference type="Proteomes" id="UP000523087">
    <property type="component" value="Unassembled WGS sequence"/>
</dbReference>
<dbReference type="EMBL" id="JACDUT010000013">
    <property type="protein sequence ID" value="MBA2876480.1"/>
    <property type="molecule type" value="Genomic_DNA"/>
</dbReference>
<dbReference type="SUPFAM" id="SSF82784">
    <property type="entry name" value="OsmC-like"/>
    <property type="match status" value="1"/>
</dbReference>
<dbReference type="InterPro" id="IPR036102">
    <property type="entry name" value="OsmC/Ohrsf"/>
</dbReference>
<dbReference type="Gene3D" id="3.30.300.20">
    <property type="match status" value="1"/>
</dbReference>